<accession>A0AAD4MH89</accession>
<dbReference type="InterPro" id="IPR056438">
    <property type="entry name" value="Znf-C2H2_CTCF"/>
</dbReference>
<dbReference type="PROSITE" id="PS50157">
    <property type="entry name" value="ZINC_FINGER_C2H2_2"/>
    <property type="match status" value="6"/>
</dbReference>
<dbReference type="PANTHER" id="PTHR24409:SF295">
    <property type="entry name" value="AZ2-RELATED"/>
    <property type="match status" value="1"/>
</dbReference>
<dbReference type="CDD" id="cd16650">
    <property type="entry name" value="SP-RING_PIAS-like"/>
    <property type="match status" value="1"/>
</dbReference>
<dbReference type="FunFam" id="3.30.160.60:FF:000446">
    <property type="entry name" value="Zinc finger protein"/>
    <property type="match status" value="1"/>
</dbReference>
<evidence type="ECO:0000256" key="3">
    <source>
        <dbReference type="ARBA" id="ARBA00022737"/>
    </source>
</evidence>
<evidence type="ECO:0000256" key="8">
    <source>
        <dbReference type="SAM" id="MobiDB-lite"/>
    </source>
</evidence>
<feature type="domain" description="C2H2-type" evidence="9">
    <location>
        <begin position="355"/>
        <end position="382"/>
    </location>
</feature>
<dbReference type="FunFam" id="3.30.160.60:FF:002287">
    <property type="entry name" value="Uncharacterized protein"/>
    <property type="match status" value="1"/>
</dbReference>
<feature type="compositionally biased region" description="Basic residues" evidence="8">
    <location>
        <begin position="278"/>
        <end position="289"/>
    </location>
</feature>
<evidence type="ECO:0000256" key="4">
    <source>
        <dbReference type="ARBA" id="ARBA00022771"/>
    </source>
</evidence>
<dbReference type="GO" id="GO:0000977">
    <property type="term" value="F:RNA polymerase II transcription regulatory region sequence-specific DNA binding"/>
    <property type="evidence" value="ECO:0007669"/>
    <property type="project" value="TreeGrafter"/>
</dbReference>
<dbReference type="Pfam" id="PF00096">
    <property type="entry name" value="zf-C2H2"/>
    <property type="match status" value="3"/>
</dbReference>
<dbReference type="AlphaFoldDB" id="A0AAD4MH89"/>
<keyword evidence="2" id="KW-0479">Metal-binding</keyword>
<feature type="region of interest" description="Disordered" evidence="8">
    <location>
        <begin position="267"/>
        <end position="297"/>
    </location>
</feature>
<dbReference type="PROSITE" id="PS51044">
    <property type="entry name" value="ZF_SP_RING"/>
    <property type="match status" value="1"/>
</dbReference>
<keyword evidence="5" id="KW-0862">Zinc</keyword>
<dbReference type="FunFam" id="3.30.160.60:FF:000448">
    <property type="entry name" value="RE1-silencing transcription factor A"/>
    <property type="match status" value="1"/>
</dbReference>
<evidence type="ECO:0000256" key="7">
    <source>
        <dbReference type="PROSITE-ProRule" id="PRU00452"/>
    </source>
</evidence>
<sequence length="467" mass="53154">MAESSRRYNLRDTRKKPQGILLKRWEVEYSKLINNENRRIPLETVKTAIRSAFEDGMFEQWRITLKCQLSGQRIKVPARYADCTHIECFDLEAFLRMKTQKNLLVCPICQKEVEKPLANLRIDKYIETVLSTLPDAMQVELLPDGSFTEVFEELVVAPNVINDEEPYVQDSNTSYFDVKQEVSEDDEYITLSDGEDDSLEEIVIVDMKPISLMPLNMDIKPKINSSSEPEQIHSGEGQEIQHDSIEPAIQTRPPSSSNKSAANLIRGKRSFPMNDHHSRTKLSSKRSNPKKTNGTEKLHKCDHCSYASAKKSNVVRHMRTHTGEKPFKCDHCSFACAQKSNLNIHVRTHTGEKPYKCDVCPYASAQSGTLRDHMRIHTGEKPFKCSLCSFASATSSDLNVHMRTHTGEKPYKCGRCSFACADKSALNRHVRTHTGEKPYKCSECAYAGSSSTHLYHHIRCHHSKETE</sequence>
<dbReference type="InterPro" id="IPR004181">
    <property type="entry name" value="Znf_MIZ"/>
</dbReference>
<feature type="domain" description="C2H2-type" evidence="9">
    <location>
        <begin position="411"/>
        <end position="438"/>
    </location>
</feature>
<feature type="domain" description="SP-RING-type" evidence="10">
    <location>
        <begin position="52"/>
        <end position="135"/>
    </location>
</feature>
<dbReference type="SMART" id="SM00355">
    <property type="entry name" value="ZnF_C2H2"/>
    <property type="match status" value="6"/>
</dbReference>
<dbReference type="GO" id="GO:0008270">
    <property type="term" value="F:zinc ion binding"/>
    <property type="evidence" value="ECO:0007669"/>
    <property type="project" value="UniProtKB-KW"/>
</dbReference>
<dbReference type="FunFam" id="3.30.160.60:FF:002452">
    <property type="entry name" value="zinc finger protein 142 isoform X4"/>
    <property type="match status" value="2"/>
</dbReference>
<evidence type="ECO:0000256" key="5">
    <source>
        <dbReference type="ARBA" id="ARBA00022833"/>
    </source>
</evidence>
<comment type="subcellular location">
    <subcellularLocation>
        <location evidence="1">Nucleus</location>
    </subcellularLocation>
</comment>
<gene>
    <name evidence="11" type="ORF">DdX_20407</name>
</gene>
<feature type="domain" description="C2H2-type" evidence="9">
    <location>
        <begin position="327"/>
        <end position="354"/>
    </location>
</feature>
<feature type="domain" description="C2H2-type" evidence="9">
    <location>
        <begin position="299"/>
        <end position="326"/>
    </location>
</feature>
<dbReference type="GO" id="GO:0000122">
    <property type="term" value="P:negative regulation of transcription by RNA polymerase II"/>
    <property type="evidence" value="ECO:0007669"/>
    <property type="project" value="UniProtKB-ARBA"/>
</dbReference>
<reference evidence="11" key="1">
    <citation type="submission" date="2022-01" db="EMBL/GenBank/DDBJ databases">
        <title>Genome Sequence Resource for Two Populations of Ditylenchus destructor, the Migratory Endoparasitic Phytonematode.</title>
        <authorList>
            <person name="Zhang H."/>
            <person name="Lin R."/>
            <person name="Xie B."/>
        </authorList>
    </citation>
    <scope>NUCLEOTIDE SEQUENCE</scope>
    <source>
        <strain evidence="11">BazhouSP</strain>
    </source>
</reference>
<dbReference type="Gene3D" id="3.30.160.60">
    <property type="entry name" value="Classic Zinc Finger"/>
    <property type="match status" value="6"/>
</dbReference>
<dbReference type="Gene3D" id="3.30.40.10">
    <property type="entry name" value="Zinc/RING finger domain, C3HC4 (zinc finger)"/>
    <property type="match status" value="1"/>
</dbReference>
<dbReference type="GO" id="GO:0000981">
    <property type="term" value="F:DNA-binding transcription factor activity, RNA polymerase II-specific"/>
    <property type="evidence" value="ECO:0007669"/>
    <property type="project" value="TreeGrafter"/>
</dbReference>
<dbReference type="InterPro" id="IPR036236">
    <property type="entry name" value="Znf_C2H2_sf"/>
</dbReference>
<evidence type="ECO:0000259" key="10">
    <source>
        <dbReference type="PROSITE" id="PS51044"/>
    </source>
</evidence>
<feature type="domain" description="C2H2-type" evidence="9">
    <location>
        <begin position="439"/>
        <end position="467"/>
    </location>
</feature>
<keyword evidence="6" id="KW-0539">Nucleus</keyword>
<dbReference type="InterPro" id="IPR013087">
    <property type="entry name" value="Znf_C2H2_type"/>
</dbReference>
<name>A0AAD4MH89_9BILA</name>
<evidence type="ECO:0000256" key="6">
    <source>
        <dbReference type="ARBA" id="ARBA00023242"/>
    </source>
</evidence>
<keyword evidence="4 7" id="KW-0863">Zinc-finger</keyword>
<dbReference type="GO" id="GO:0005634">
    <property type="term" value="C:nucleus"/>
    <property type="evidence" value="ECO:0007669"/>
    <property type="project" value="UniProtKB-SubCell"/>
</dbReference>
<evidence type="ECO:0000259" key="9">
    <source>
        <dbReference type="PROSITE" id="PS50157"/>
    </source>
</evidence>
<dbReference type="PANTHER" id="PTHR24409">
    <property type="entry name" value="ZINC FINGER PROTEIN 142"/>
    <property type="match status" value="1"/>
</dbReference>
<organism evidence="11 12">
    <name type="scientific">Ditylenchus destructor</name>
    <dbReference type="NCBI Taxonomy" id="166010"/>
    <lineage>
        <taxon>Eukaryota</taxon>
        <taxon>Metazoa</taxon>
        <taxon>Ecdysozoa</taxon>
        <taxon>Nematoda</taxon>
        <taxon>Chromadorea</taxon>
        <taxon>Rhabditida</taxon>
        <taxon>Tylenchina</taxon>
        <taxon>Tylenchomorpha</taxon>
        <taxon>Sphaerularioidea</taxon>
        <taxon>Anguinidae</taxon>
        <taxon>Anguininae</taxon>
        <taxon>Ditylenchus</taxon>
    </lineage>
</organism>
<keyword evidence="12" id="KW-1185">Reference proteome</keyword>
<dbReference type="SUPFAM" id="SSF57667">
    <property type="entry name" value="beta-beta-alpha zinc fingers"/>
    <property type="match status" value="3"/>
</dbReference>
<dbReference type="FunFam" id="3.30.160.60:FF:002169">
    <property type="entry name" value="Zgc:174573"/>
    <property type="match status" value="1"/>
</dbReference>
<evidence type="ECO:0000313" key="12">
    <source>
        <dbReference type="Proteomes" id="UP001201812"/>
    </source>
</evidence>
<feature type="domain" description="C2H2-type" evidence="9">
    <location>
        <begin position="383"/>
        <end position="410"/>
    </location>
</feature>
<keyword evidence="3" id="KW-0677">Repeat</keyword>
<dbReference type="Pfam" id="PF23611">
    <property type="entry name" value="zf-C2H2_16"/>
    <property type="match status" value="1"/>
</dbReference>
<dbReference type="EMBL" id="JAKKPZ010000573">
    <property type="protein sequence ID" value="KAI1693894.1"/>
    <property type="molecule type" value="Genomic_DNA"/>
</dbReference>
<proteinExistence type="predicted"/>
<dbReference type="PROSITE" id="PS00028">
    <property type="entry name" value="ZINC_FINGER_C2H2_1"/>
    <property type="match status" value="2"/>
</dbReference>
<dbReference type="Proteomes" id="UP001201812">
    <property type="component" value="Unassembled WGS sequence"/>
</dbReference>
<evidence type="ECO:0000313" key="11">
    <source>
        <dbReference type="EMBL" id="KAI1693894.1"/>
    </source>
</evidence>
<evidence type="ECO:0000256" key="2">
    <source>
        <dbReference type="ARBA" id="ARBA00022723"/>
    </source>
</evidence>
<evidence type="ECO:0000256" key="1">
    <source>
        <dbReference type="ARBA" id="ARBA00004123"/>
    </source>
</evidence>
<dbReference type="InterPro" id="IPR013083">
    <property type="entry name" value="Znf_RING/FYVE/PHD"/>
</dbReference>
<comment type="caution">
    <text evidence="11">The sequence shown here is derived from an EMBL/GenBank/DDBJ whole genome shotgun (WGS) entry which is preliminary data.</text>
</comment>
<dbReference type="Pfam" id="PF02891">
    <property type="entry name" value="zf-MIZ"/>
    <property type="match status" value="1"/>
</dbReference>
<protein>
    <submittedName>
        <fullName evidence="11">Zinc-finger double domain-containing protein</fullName>
    </submittedName>
</protein>